<keyword evidence="8 15" id="KW-0808">Transferase</keyword>
<keyword evidence="7 15" id="KW-0328">Glycosyltransferase</keyword>
<dbReference type="Proteomes" id="UP000007590">
    <property type="component" value="Chromosome"/>
</dbReference>
<dbReference type="GO" id="GO:0000166">
    <property type="term" value="F:nucleotide binding"/>
    <property type="evidence" value="ECO:0007669"/>
    <property type="project" value="UniProtKB-KW"/>
</dbReference>
<comment type="similarity">
    <text evidence="4 15">Belongs to the purine/pyrimidine phosphoribosyltransferase family.</text>
</comment>
<protein>
    <recommendedName>
        <fullName evidence="5 15">Hypoxanthine phosphoribosyltransferase</fullName>
        <ecNumber evidence="5 15">2.4.2.8</ecNumber>
    </recommendedName>
</protein>
<keyword evidence="6 15" id="KW-0963">Cytoplasm</keyword>
<evidence type="ECO:0000256" key="13">
    <source>
        <dbReference type="ARBA" id="ARBA00048811"/>
    </source>
</evidence>
<keyword evidence="10 15" id="KW-0660">Purine salvage</keyword>
<dbReference type="InterPro" id="IPR029057">
    <property type="entry name" value="PRTase-like"/>
</dbReference>
<dbReference type="Pfam" id="PF00156">
    <property type="entry name" value="Pribosyltran"/>
    <property type="match status" value="1"/>
</dbReference>
<dbReference type="PANTHER" id="PTHR43340:SF1">
    <property type="entry name" value="HYPOXANTHINE PHOSPHORIBOSYLTRANSFERASE"/>
    <property type="match status" value="1"/>
</dbReference>
<dbReference type="GO" id="GO:0004422">
    <property type="term" value="F:hypoxanthine phosphoribosyltransferase activity"/>
    <property type="evidence" value="ECO:0007669"/>
    <property type="project" value="InterPro"/>
</dbReference>
<dbReference type="PANTHER" id="PTHR43340">
    <property type="entry name" value="HYPOXANTHINE-GUANINE PHOSPHORIBOSYLTRANSFERASE"/>
    <property type="match status" value="1"/>
</dbReference>
<dbReference type="InterPro" id="IPR050408">
    <property type="entry name" value="HGPRT"/>
</dbReference>
<evidence type="ECO:0000256" key="7">
    <source>
        <dbReference type="ARBA" id="ARBA00022676"/>
    </source>
</evidence>
<dbReference type="EMBL" id="CP003349">
    <property type="protein sequence ID" value="AFD08398.1"/>
    <property type="molecule type" value="Genomic_DNA"/>
</dbReference>
<dbReference type="InterPro" id="IPR005904">
    <property type="entry name" value="Hxn_phspho_trans"/>
</dbReference>
<dbReference type="CDD" id="cd06223">
    <property type="entry name" value="PRTases_typeI"/>
    <property type="match status" value="1"/>
</dbReference>
<evidence type="ECO:0000256" key="2">
    <source>
        <dbReference type="ARBA" id="ARBA00004496"/>
    </source>
</evidence>
<evidence type="ECO:0000313" key="18">
    <source>
        <dbReference type="Proteomes" id="UP000007590"/>
    </source>
</evidence>
<evidence type="ECO:0000256" key="4">
    <source>
        <dbReference type="ARBA" id="ARBA00008391"/>
    </source>
</evidence>
<dbReference type="GO" id="GO:0005829">
    <property type="term" value="C:cytosol"/>
    <property type="evidence" value="ECO:0007669"/>
    <property type="project" value="TreeGrafter"/>
</dbReference>
<sequence length="176" mass="19733">MIITLHDKSFEPYIKEVAIQNRINAIAEQISDDYKGKTPVFISMLNGAFWFTADLLKNYDGNCEVSFVKFKSYHGTESTGTVTQSVGIDVDLSGRDIIILEDIVDTGKTLSVFLDELFKHTPASVKIASLLLKPNALKYPIKVDYTGFEIPNDFIVGYGLDYDGLGRNYKDIYVVK</sequence>
<keyword evidence="11 15" id="KW-0547">Nucleotide-binding</keyword>
<evidence type="ECO:0000256" key="3">
    <source>
        <dbReference type="ARBA" id="ARBA00004669"/>
    </source>
</evidence>
<dbReference type="HOGENOM" id="CLU_073615_0_2_10"/>
<evidence type="ECO:0000256" key="12">
    <source>
        <dbReference type="ARBA" id="ARBA00022842"/>
    </source>
</evidence>
<dbReference type="eggNOG" id="COG0634">
    <property type="taxonomic scope" value="Bacteria"/>
</dbReference>
<evidence type="ECO:0000256" key="9">
    <source>
        <dbReference type="ARBA" id="ARBA00022723"/>
    </source>
</evidence>
<evidence type="ECO:0000256" key="1">
    <source>
        <dbReference type="ARBA" id="ARBA00001946"/>
    </source>
</evidence>
<comment type="catalytic activity">
    <reaction evidence="14">
        <text>IMP + diphosphate = hypoxanthine + 5-phospho-alpha-D-ribose 1-diphosphate</text>
        <dbReference type="Rhea" id="RHEA:17973"/>
        <dbReference type="ChEBI" id="CHEBI:17368"/>
        <dbReference type="ChEBI" id="CHEBI:33019"/>
        <dbReference type="ChEBI" id="CHEBI:58017"/>
        <dbReference type="ChEBI" id="CHEBI:58053"/>
        <dbReference type="EC" id="2.4.2.8"/>
    </reaction>
    <physiologicalReaction direction="right-to-left" evidence="14">
        <dbReference type="Rhea" id="RHEA:17975"/>
    </physiologicalReaction>
</comment>
<dbReference type="GO" id="GO:0006166">
    <property type="term" value="P:purine ribonucleoside salvage"/>
    <property type="evidence" value="ECO:0007669"/>
    <property type="project" value="UniProtKB-KW"/>
</dbReference>
<dbReference type="AlphaFoldDB" id="H8KX69"/>
<dbReference type="SUPFAM" id="SSF53271">
    <property type="entry name" value="PRTase-like"/>
    <property type="match status" value="1"/>
</dbReference>
<keyword evidence="9 15" id="KW-0479">Metal-binding</keyword>
<dbReference type="GO" id="GO:0006178">
    <property type="term" value="P:guanine salvage"/>
    <property type="evidence" value="ECO:0007669"/>
    <property type="project" value="TreeGrafter"/>
</dbReference>
<proteinExistence type="inferred from homology"/>
<comment type="cofactor">
    <cofactor evidence="1 15">
        <name>Mg(2+)</name>
        <dbReference type="ChEBI" id="CHEBI:18420"/>
    </cofactor>
</comment>
<dbReference type="GO" id="GO:0032263">
    <property type="term" value="P:GMP salvage"/>
    <property type="evidence" value="ECO:0007669"/>
    <property type="project" value="TreeGrafter"/>
</dbReference>
<feature type="domain" description="Phosphoribosyltransferase" evidence="16">
    <location>
        <begin position="19"/>
        <end position="162"/>
    </location>
</feature>
<evidence type="ECO:0000313" key="17">
    <source>
        <dbReference type="EMBL" id="AFD08398.1"/>
    </source>
</evidence>
<evidence type="ECO:0000256" key="8">
    <source>
        <dbReference type="ARBA" id="ARBA00022679"/>
    </source>
</evidence>
<dbReference type="Gene3D" id="3.40.50.2020">
    <property type="match status" value="1"/>
</dbReference>
<gene>
    <name evidence="17" type="ordered locus">Solca_3391</name>
</gene>
<dbReference type="KEGG" id="scn:Solca_3391"/>
<dbReference type="STRING" id="929556.Solca_3391"/>
<evidence type="ECO:0000256" key="5">
    <source>
        <dbReference type="ARBA" id="ARBA00011895"/>
    </source>
</evidence>
<evidence type="ECO:0000256" key="6">
    <source>
        <dbReference type="ARBA" id="ARBA00022490"/>
    </source>
</evidence>
<evidence type="ECO:0000256" key="15">
    <source>
        <dbReference type="RuleBase" id="RU364099"/>
    </source>
</evidence>
<accession>H8KX69</accession>
<reference evidence="17" key="1">
    <citation type="submission" date="2012-02" db="EMBL/GenBank/DDBJ databases">
        <title>The complete genome of Solitalea canadensis DSM 3403.</title>
        <authorList>
            <consortium name="US DOE Joint Genome Institute (JGI-PGF)"/>
            <person name="Lucas S."/>
            <person name="Copeland A."/>
            <person name="Lapidus A."/>
            <person name="Glavina del Rio T."/>
            <person name="Dalin E."/>
            <person name="Tice H."/>
            <person name="Bruce D."/>
            <person name="Goodwin L."/>
            <person name="Pitluck S."/>
            <person name="Peters L."/>
            <person name="Ovchinnikova G."/>
            <person name="Lu M."/>
            <person name="Kyrpides N."/>
            <person name="Mavromatis K."/>
            <person name="Ivanova N."/>
            <person name="Brettin T."/>
            <person name="Detter J.C."/>
            <person name="Han C."/>
            <person name="Larimer F."/>
            <person name="Land M."/>
            <person name="Hauser L."/>
            <person name="Markowitz V."/>
            <person name="Cheng J.-F."/>
            <person name="Hugenholtz P."/>
            <person name="Woyke T."/>
            <person name="Wu D."/>
            <person name="Spring S."/>
            <person name="Schroeder M."/>
            <person name="Kopitz M."/>
            <person name="Brambilla E."/>
            <person name="Klenk H.-P."/>
            <person name="Eisen J.A."/>
        </authorList>
    </citation>
    <scope>NUCLEOTIDE SEQUENCE</scope>
    <source>
        <strain evidence="17">DSM 3403</strain>
    </source>
</reference>
<dbReference type="EC" id="2.4.2.8" evidence="5 15"/>
<comment type="subcellular location">
    <subcellularLocation>
        <location evidence="2 15">Cytoplasm</location>
    </subcellularLocation>
</comment>
<dbReference type="GO" id="GO:0032264">
    <property type="term" value="P:IMP salvage"/>
    <property type="evidence" value="ECO:0007669"/>
    <property type="project" value="UniProtKB-UniPathway"/>
</dbReference>
<organism evidence="17 18">
    <name type="scientific">Solitalea canadensis (strain ATCC 29591 / DSM 3403 / JCM 21819 / LMG 8368 / NBRC 15130 / NCIMB 12057 / USAM 9D)</name>
    <name type="common">Flexibacter canadensis</name>
    <dbReference type="NCBI Taxonomy" id="929556"/>
    <lineage>
        <taxon>Bacteria</taxon>
        <taxon>Pseudomonadati</taxon>
        <taxon>Bacteroidota</taxon>
        <taxon>Sphingobacteriia</taxon>
        <taxon>Sphingobacteriales</taxon>
        <taxon>Sphingobacteriaceae</taxon>
        <taxon>Solitalea</taxon>
    </lineage>
</organism>
<dbReference type="RefSeq" id="WP_014681621.1">
    <property type="nucleotide sequence ID" value="NC_017770.1"/>
</dbReference>
<keyword evidence="18" id="KW-1185">Reference proteome</keyword>
<keyword evidence="12 15" id="KW-0460">Magnesium</keyword>
<dbReference type="GO" id="GO:0052657">
    <property type="term" value="F:guanine phosphoribosyltransferase activity"/>
    <property type="evidence" value="ECO:0007669"/>
    <property type="project" value="RHEA"/>
</dbReference>
<comment type="catalytic activity">
    <reaction evidence="13">
        <text>GMP + diphosphate = guanine + 5-phospho-alpha-D-ribose 1-diphosphate</text>
        <dbReference type="Rhea" id="RHEA:25424"/>
        <dbReference type="ChEBI" id="CHEBI:16235"/>
        <dbReference type="ChEBI" id="CHEBI:33019"/>
        <dbReference type="ChEBI" id="CHEBI:58017"/>
        <dbReference type="ChEBI" id="CHEBI:58115"/>
        <dbReference type="EC" id="2.4.2.8"/>
    </reaction>
    <physiologicalReaction direction="right-to-left" evidence="13">
        <dbReference type="Rhea" id="RHEA:25426"/>
    </physiologicalReaction>
</comment>
<name>H8KX69_SOLCM</name>
<dbReference type="GO" id="GO:0046100">
    <property type="term" value="P:hypoxanthine metabolic process"/>
    <property type="evidence" value="ECO:0007669"/>
    <property type="project" value="TreeGrafter"/>
</dbReference>
<dbReference type="GO" id="GO:0000287">
    <property type="term" value="F:magnesium ion binding"/>
    <property type="evidence" value="ECO:0007669"/>
    <property type="project" value="TreeGrafter"/>
</dbReference>
<evidence type="ECO:0000256" key="14">
    <source>
        <dbReference type="ARBA" id="ARBA00049402"/>
    </source>
</evidence>
<dbReference type="InterPro" id="IPR000836">
    <property type="entry name" value="PRTase_dom"/>
</dbReference>
<evidence type="ECO:0000259" key="16">
    <source>
        <dbReference type="Pfam" id="PF00156"/>
    </source>
</evidence>
<dbReference type="UniPathway" id="UPA00591">
    <property type="reaction ID" value="UER00648"/>
</dbReference>
<dbReference type="NCBIfam" id="TIGR01203">
    <property type="entry name" value="HGPRTase"/>
    <property type="match status" value="1"/>
</dbReference>
<evidence type="ECO:0000256" key="10">
    <source>
        <dbReference type="ARBA" id="ARBA00022726"/>
    </source>
</evidence>
<comment type="pathway">
    <text evidence="3 15">Purine metabolism; IMP biosynthesis via salvage pathway; IMP from hypoxanthine: step 1/1.</text>
</comment>
<evidence type="ECO:0000256" key="11">
    <source>
        <dbReference type="ARBA" id="ARBA00022741"/>
    </source>
</evidence>